<feature type="compositionally biased region" description="Polar residues" evidence="1">
    <location>
        <begin position="47"/>
        <end position="56"/>
    </location>
</feature>
<gene>
    <name evidence="2" type="ORF">KIPB_007640</name>
</gene>
<evidence type="ECO:0000313" key="3">
    <source>
        <dbReference type="Proteomes" id="UP000265618"/>
    </source>
</evidence>
<accession>A0A9K3D226</accession>
<evidence type="ECO:0000256" key="1">
    <source>
        <dbReference type="SAM" id="MobiDB-lite"/>
    </source>
</evidence>
<evidence type="ECO:0000313" key="2">
    <source>
        <dbReference type="EMBL" id="GIQ85894.1"/>
    </source>
</evidence>
<feature type="compositionally biased region" description="Acidic residues" evidence="1">
    <location>
        <begin position="332"/>
        <end position="341"/>
    </location>
</feature>
<protein>
    <submittedName>
        <fullName evidence="2">Uncharacterized protein</fullName>
    </submittedName>
</protein>
<feature type="compositionally biased region" description="Basic and acidic residues" evidence="1">
    <location>
        <begin position="1"/>
        <end position="29"/>
    </location>
</feature>
<feature type="region of interest" description="Disordered" evidence="1">
    <location>
        <begin position="147"/>
        <end position="172"/>
    </location>
</feature>
<dbReference type="Proteomes" id="UP000265618">
    <property type="component" value="Unassembled WGS sequence"/>
</dbReference>
<organism evidence="2 3">
    <name type="scientific">Kipferlia bialata</name>
    <dbReference type="NCBI Taxonomy" id="797122"/>
    <lineage>
        <taxon>Eukaryota</taxon>
        <taxon>Metamonada</taxon>
        <taxon>Carpediemonas-like organisms</taxon>
        <taxon>Kipferlia</taxon>
    </lineage>
</organism>
<feature type="region of interest" description="Disordered" evidence="1">
    <location>
        <begin position="1"/>
        <end position="63"/>
    </location>
</feature>
<dbReference type="AlphaFoldDB" id="A0A9K3D226"/>
<reference evidence="2 3" key="1">
    <citation type="journal article" date="2018" name="PLoS ONE">
        <title>The draft genome of Kipferlia bialata reveals reductive genome evolution in fornicate parasites.</title>
        <authorList>
            <person name="Tanifuji G."/>
            <person name="Takabayashi S."/>
            <person name="Kume K."/>
            <person name="Takagi M."/>
            <person name="Nakayama T."/>
            <person name="Kamikawa R."/>
            <person name="Inagaki Y."/>
            <person name="Hashimoto T."/>
        </authorList>
    </citation>
    <scope>NUCLEOTIDE SEQUENCE [LARGE SCALE GENOMIC DNA]</scope>
    <source>
        <strain evidence="2">NY0173</strain>
    </source>
</reference>
<dbReference type="EMBL" id="BDIP01002193">
    <property type="protein sequence ID" value="GIQ85894.1"/>
    <property type="molecule type" value="Genomic_DNA"/>
</dbReference>
<keyword evidence="3" id="KW-1185">Reference proteome</keyword>
<proteinExistence type="predicted"/>
<feature type="compositionally biased region" description="Basic and acidic residues" evidence="1">
    <location>
        <begin position="394"/>
        <end position="411"/>
    </location>
</feature>
<name>A0A9K3D226_9EUKA</name>
<feature type="region of interest" description="Disordered" evidence="1">
    <location>
        <begin position="324"/>
        <end position="411"/>
    </location>
</feature>
<comment type="caution">
    <text evidence="2">The sequence shown here is derived from an EMBL/GenBank/DDBJ whole genome shotgun (WGS) entry which is preliminary data.</text>
</comment>
<sequence>MSERQKRLKHRSDAMQRTENAKAKRRENELAVGTPYETSRRGLPANRGTSYPSTRQQPRKRASMTLKAMETQLSMQMMEEDRQWAREAANRETLRDNLRSRAAMRARLCMASGQHVSDMTKAALEWQTSMAPNEILSGPIDREAMRTTRRRERTPHGRGLSVQEQRHSSCKLSKDVRQELDTVAGIKKAPVVDMQAKSVDRRLAIVRSYRDHLYRQSRGMRTSTPDLIRVADLNKPRPVAAEPPAVGRLVALLSGTHDPRHLASRVGEAEREGAGGMRQLDSTTTWDKTHGAARLRLESSFRRKGVTTCEGGPRGVGEARFATRLVTLGNPDTEEGVDSESEGIPSESDGEYESGGEGTPSRRRGRGKGPEEAGPLDEIARFERNLSRRAHATVHLDSDRHNGYRDRHGDM</sequence>